<evidence type="ECO:0000256" key="1">
    <source>
        <dbReference type="SAM" id="Phobius"/>
    </source>
</evidence>
<dbReference type="EMBL" id="NIQC01000009">
    <property type="protein sequence ID" value="OWZ84026.1"/>
    <property type="molecule type" value="Genomic_DNA"/>
</dbReference>
<dbReference type="NCBIfam" id="TIGR02896">
    <property type="entry name" value="spore_III_AF"/>
    <property type="match status" value="1"/>
</dbReference>
<keyword evidence="3" id="KW-1185">Reference proteome</keyword>
<reference evidence="2 3" key="1">
    <citation type="submission" date="2017-06" db="EMBL/GenBank/DDBJ databases">
        <title>Draft Genome Sequence of Natranaerobius trueperi halophilic, alkalithermophilic bacteria from soda lakes.</title>
        <authorList>
            <person name="Zhao B."/>
        </authorList>
    </citation>
    <scope>NUCLEOTIDE SEQUENCE [LARGE SCALE GENOMIC DNA]</scope>
    <source>
        <strain evidence="2 3">DSM 18760</strain>
    </source>
</reference>
<accession>A0A226BYE5</accession>
<dbReference type="Pfam" id="PF09581">
    <property type="entry name" value="Spore_III_AF"/>
    <property type="match status" value="1"/>
</dbReference>
<feature type="transmembrane region" description="Helical" evidence="1">
    <location>
        <begin position="33"/>
        <end position="52"/>
    </location>
</feature>
<keyword evidence="1" id="KW-1133">Transmembrane helix</keyword>
<feature type="transmembrane region" description="Helical" evidence="1">
    <location>
        <begin position="6"/>
        <end position="26"/>
    </location>
</feature>
<evidence type="ECO:0000313" key="2">
    <source>
        <dbReference type="EMBL" id="OWZ84026.1"/>
    </source>
</evidence>
<evidence type="ECO:0000313" key="3">
    <source>
        <dbReference type="Proteomes" id="UP000214588"/>
    </source>
</evidence>
<comment type="caution">
    <text evidence="2">The sequence shown here is derived from an EMBL/GenBank/DDBJ whole genome shotgun (WGS) entry which is preliminary data.</text>
</comment>
<protein>
    <submittedName>
        <fullName evidence="2">Stage III sporulation protein AF</fullName>
    </submittedName>
</protein>
<keyword evidence="1" id="KW-0812">Transmembrane</keyword>
<dbReference type="OrthoDB" id="1681124at2"/>
<organism evidence="2 3">
    <name type="scientific">Natranaerobius trueperi</name>
    <dbReference type="NCBI Taxonomy" id="759412"/>
    <lineage>
        <taxon>Bacteria</taxon>
        <taxon>Bacillati</taxon>
        <taxon>Bacillota</taxon>
        <taxon>Clostridia</taxon>
        <taxon>Natranaerobiales</taxon>
        <taxon>Natranaerobiaceae</taxon>
        <taxon>Natranaerobius</taxon>
    </lineage>
</organism>
<dbReference type="Proteomes" id="UP000214588">
    <property type="component" value="Unassembled WGS sequence"/>
</dbReference>
<gene>
    <name evidence="2" type="primary">spoIIIAF</name>
    <name evidence="2" type="ORF">CDO51_05565</name>
</gene>
<dbReference type="InterPro" id="IPR014245">
    <property type="entry name" value="Spore_III_AF"/>
</dbReference>
<sequence>MLDHLNELVTSIVIVIILASFLELLLPPGNLQRYVRLVIGLMIVLIILNPIVKILENGDMIEPDIFEEPEADIDQVDDLLERGEDMQQNRIDKIDARYKDEIKGQVKERSQYHFDSIEVANVEIEYQDDSSLENYGEIKSLTVFLDKKDKELDEQNKEELVEPVEEIKISLENDNTSDLIEKKNNKSENKLNVSDEKLDNFEKDISDVFQITEDHVLVKVMK</sequence>
<name>A0A226BYE5_9FIRM</name>
<dbReference type="RefSeq" id="WP_089023316.1">
    <property type="nucleotide sequence ID" value="NZ_NIQC01000009.1"/>
</dbReference>
<dbReference type="AlphaFoldDB" id="A0A226BYE5"/>
<proteinExistence type="predicted"/>
<keyword evidence="1" id="KW-0472">Membrane</keyword>